<dbReference type="RefSeq" id="WP_273173723.1">
    <property type="nucleotide sequence ID" value="NZ_JAAXZR010000020.1"/>
</dbReference>
<feature type="compositionally biased region" description="Basic and acidic residues" evidence="1">
    <location>
        <begin position="78"/>
        <end position="95"/>
    </location>
</feature>
<protein>
    <submittedName>
        <fullName evidence="2">Uncharacterized protein</fullName>
    </submittedName>
</protein>
<reference evidence="2" key="1">
    <citation type="journal article" date="2020" name="Biotechnol. Biofuels">
        <title>New insights from the biogas microbiome by comprehensive genome-resolved metagenomics of nearly 1600 species originating from multiple anaerobic digesters.</title>
        <authorList>
            <person name="Campanaro S."/>
            <person name="Treu L."/>
            <person name="Rodriguez-R L.M."/>
            <person name="Kovalovszki A."/>
            <person name="Ziels R.M."/>
            <person name="Maus I."/>
            <person name="Zhu X."/>
            <person name="Kougias P.G."/>
            <person name="Basile A."/>
            <person name="Luo G."/>
            <person name="Schluter A."/>
            <person name="Konstantinidis K.T."/>
            <person name="Angelidaki I."/>
        </authorList>
    </citation>
    <scope>NUCLEOTIDE SEQUENCE</scope>
    <source>
        <strain evidence="2">AS01afH2WH_6</strain>
    </source>
</reference>
<dbReference type="AlphaFoldDB" id="A0A971ICP2"/>
<evidence type="ECO:0000256" key="1">
    <source>
        <dbReference type="SAM" id="MobiDB-lite"/>
    </source>
</evidence>
<dbReference type="EMBL" id="JAAXZR010000020">
    <property type="protein sequence ID" value="NLT79759.1"/>
    <property type="molecule type" value="Genomic_DNA"/>
</dbReference>
<reference evidence="2" key="2">
    <citation type="submission" date="2020-01" db="EMBL/GenBank/DDBJ databases">
        <authorList>
            <person name="Campanaro S."/>
        </authorList>
    </citation>
    <scope>NUCLEOTIDE SEQUENCE</scope>
    <source>
        <strain evidence="2">AS01afH2WH_6</strain>
    </source>
</reference>
<name>A0A971ICP2_9BIFI</name>
<dbReference type="Proteomes" id="UP000767327">
    <property type="component" value="Unassembled WGS sequence"/>
</dbReference>
<comment type="caution">
    <text evidence="2">The sequence shown here is derived from an EMBL/GenBank/DDBJ whole genome shotgun (WGS) entry which is preliminary data.</text>
</comment>
<evidence type="ECO:0000313" key="2">
    <source>
        <dbReference type="EMBL" id="NLT79759.1"/>
    </source>
</evidence>
<accession>A0A971ICP2</accession>
<feature type="region of interest" description="Disordered" evidence="1">
    <location>
        <begin position="37"/>
        <end position="56"/>
    </location>
</feature>
<feature type="region of interest" description="Disordered" evidence="1">
    <location>
        <begin position="68"/>
        <end position="95"/>
    </location>
</feature>
<evidence type="ECO:0000313" key="3">
    <source>
        <dbReference type="Proteomes" id="UP000767327"/>
    </source>
</evidence>
<feature type="region of interest" description="Disordered" evidence="1">
    <location>
        <begin position="1"/>
        <end position="20"/>
    </location>
</feature>
<organism evidence="2 3">
    <name type="scientific">Bifidobacterium crudilactis</name>
    <dbReference type="NCBI Taxonomy" id="327277"/>
    <lineage>
        <taxon>Bacteria</taxon>
        <taxon>Bacillati</taxon>
        <taxon>Actinomycetota</taxon>
        <taxon>Actinomycetes</taxon>
        <taxon>Bifidobacteriales</taxon>
        <taxon>Bifidobacteriaceae</taxon>
        <taxon>Bifidobacterium</taxon>
    </lineage>
</organism>
<gene>
    <name evidence="2" type="ORF">GXW98_05710</name>
</gene>
<proteinExistence type="predicted"/>
<sequence length="95" mass="10629">MPRNNEGQFIGSAPDGSITRNDLSAMSAKEIDHARTHHQLDRLMGVSEPPTPPDEDAIQEHISQARAQMRHMSPQEIDQARRDGRFDAALGKETR</sequence>